<dbReference type="EMBL" id="PDXD01000001">
    <property type="protein sequence ID" value="RYN82966.1"/>
    <property type="molecule type" value="Genomic_DNA"/>
</dbReference>
<dbReference type="Gene3D" id="3.30.200.20">
    <property type="entry name" value="Phosphorylase Kinase, domain 1"/>
    <property type="match status" value="1"/>
</dbReference>
<dbReference type="InterPro" id="IPR000719">
    <property type="entry name" value="Prot_kinase_dom"/>
</dbReference>
<dbReference type="SUPFAM" id="SSF56112">
    <property type="entry name" value="Protein kinase-like (PK-like)"/>
    <property type="match status" value="1"/>
</dbReference>
<dbReference type="InterPro" id="IPR051681">
    <property type="entry name" value="Ser/Thr_Kinases-Pseudokinases"/>
</dbReference>
<name>A0A4Q4NU76_ALTAL</name>
<dbReference type="InterPro" id="IPR011009">
    <property type="entry name" value="Kinase-like_dom_sf"/>
</dbReference>
<dbReference type="Gene3D" id="1.10.510.10">
    <property type="entry name" value="Transferase(Phosphotransferase) domain 1"/>
    <property type="match status" value="1"/>
</dbReference>
<dbReference type="AlphaFoldDB" id="A0A4Q4NU76"/>
<proteinExistence type="predicted"/>
<dbReference type="InterPro" id="IPR008271">
    <property type="entry name" value="Ser/Thr_kinase_AS"/>
</dbReference>
<sequence>MDSRTNPWSFFTKTTIKEGKNYKADWSISGGILSAIAASSLGHAGDITIGKLLGKGTSFTVSSCTRNDPGWEGTAVAIKIPKIRQKEDAQHVARTIHTELQLMAYDPLREDANIVQIMGYRWFPFELYPSIMVAAAHLGTLDEYLRTRGTFVGDDWNECHRLCLDVALALTSVHAEGITHGDVKPQNVLVYYSAGPNDPESIITAQLSDFSHSNFDAGQDDGPSLGTPLFSAPEVLARFYDTSDTSTATKEDLPKSDVWSFGLLAWCLVRCQASYFQDDWLVPPYDRPPRRVPFLQSRQPSFLQSLAAGMMADSEKWIDMPPNLRKAFETLLQGCLESVPRKRFAMSECSKLLDLDR</sequence>
<evidence type="ECO:0000313" key="3">
    <source>
        <dbReference type="Proteomes" id="UP000291422"/>
    </source>
</evidence>
<dbReference type="SMART" id="SM00220">
    <property type="entry name" value="S_TKc"/>
    <property type="match status" value="1"/>
</dbReference>
<dbReference type="GO" id="GO:0005524">
    <property type="term" value="F:ATP binding"/>
    <property type="evidence" value="ECO:0007669"/>
    <property type="project" value="InterPro"/>
</dbReference>
<dbReference type="PROSITE" id="PS50011">
    <property type="entry name" value="PROTEIN_KINASE_DOM"/>
    <property type="match status" value="1"/>
</dbReference>
<reference evidence="3" key="1">
    <citation type="journal article" date="2019" name="bioRxiv">
        <title>Genomics, evolutionary history and diagnostics of the Alternaria alternata species group including apple and Asian pear pathotypes.</title>
        <authorList>
            <person name="Armitage A.D."/>
            <person name="Cockerton H.M."/>
            <person name="Sreenivasaprasad S."/>
            <person name="Woodhall J.W."/>
            <person name="Lane C.R."/>
            <person name="Harrison R.J."/>
            <person name="Clarkson J.P."/>
        </authorList>
    </citation>
    <scope>NUCLEOTIDE SEQUENCE [LARGE SCALE GENOMIC DNA]</scope>
    <source>
        <strain evidence="3">FERA 1177</strain>
    </source>
</reference>
<gene>
    <name evidence="2" type="ORF">AA0117_g1686</name>
</gene>
<dbReference type="Proteomes" id="UP000291422">
    <property type="component" value="Unassembled WGS sequence"/>
</dbReference>
<dbReference type="GO" id="GO:0004674">
    <property type="term" value="F:protein serine/threonine kinase activity"/>
    <property type="evidence" value="ECO:0007669"/>
    <property type="project" value="TreeGrafter"/>
</dbReference>
<feature type="domain" description="Protein kinase" evidence="1">
    <location>
        <begin position="47"/>
        <end position="357"/>
    </location>
</feature>
<comment type="caution">
    <text evidence="2">The sequence shown here is derived from an EMBL/GenBank/DDBJ whole genome shotgun (WGS) entry which is preliminary data.</text>
</comment>
<dbReference type="PANTHER" id="PTHR44329">
    <property type="entry name" value="SERINE/THREONINE-PROTEIN KINASE TNNI3K-RELATED"/>
    <property type="match status" value="1"/>
</dbReference>
<organism evidence="2 3">
    <name type="scientific">Alternaria alternata</name>
    <name type="common">Alternaria rot fungus</name>
    <name type="synonym">Torula alternata</name>
    <dbReference type="NCBI Taxonomy" id="5599"/>
    <lineage>
        <taxon>Eukaryota</taxon>
        <taxon>Fungi</taxon>
        <taxon>Dikarya</taxon>
        <taxon>Ascomycota</taxon>
        <taxon>Pezizomycotina</taxon>
        <taxon>Dothideomycetes</taxon>
        <taxon>Pleosporomycetidae</taxon>
        <taxon>Pleosporales</taxon>
        <taxon>Pleosporineae</taxon>
        <taxon>Pleosporaceae</taxon>
        <taxon>Alternaria</taxon>
        <taxon>Alternaria sect. Alternaria</taxon>
        <taxon>Alternaria alternata complex</taxon>
    </lineage>
</organism>
<protein>
    <recommendedName>
        <fullName evidence="1">Protein kinase domain-containing protein</fullName>
    </recommendedName>
</protein>
<dbReference type="Pfam" id="PF00069">
    <property type="entry name" value="Pkinase"/>
    <property type="match status" value="1"/>
</dbReference>
<accession>A0A4Q4NU76</accession>
<dbReference type="PROSITE" id="PS00108">
    <property type="entry name" value="PROTEIN_KINASE_ST"/>
    <property type="match status" value="1"/>
</dbReference>
<evidence type="ECO:0000259" key="1">
    <source>
        <dbReference type="PROSITE" id="PS50011"/>
    </source>
</evidence>
<evidence type="ECO:0000313" key="2">
    <source>
        <dbReference type="EMBL" id="RYN82966.1"/>
    </source>
</evidence>